<dbReference type="RefSeq" id="WP_203679292.1">
    <property type="nucleotide sequence ID" value="NZ_BOMW01000023.1"/>
</dbReference>
<organism evidence="1 2">
    <name type="scientific">Actinoplanes siamensis</name>
    <dbReference type="NCBI Taxonomy" id="1223317"/>
    <lineage>
        <taxon>Bacteria</taxon>
        <taxon>Bacillati</taxon>
        <taxon>Actinomycetota</taxon>
        <taxon>Actinomycetes</taxon>
        <taxon>Micromonosporales</taxon>
        <taxon>Micromonosporaceae</taxon>
        <taxon>Actinoplanes</taxon>
    </lineage>
</organism>
<dbReference type="Proteomes" id="UP000629619">
    <property type="component" value="Unassembled WGS sequence"/>
</dbReference>
<sequence>MAVSADEDEVTCRIVVDGQVLAEVTTTRVAGGTPGRRAEHVASGGRRRS</sequence>
<protein>
    <submittedName>
        <fullName evidence="1">Uncharacterized protein</fullName>
    </submittedName>
</protein>
<evidence type="ECO:0000313" key="2">
    <source>
        <dbReference type="Proteomes" id="UP000629619"/>
    </source>
</evidence>
<reference evidence="1" key="1">
    <citation type="submission" date="2021-01" db="EMBL/GenBank/DDBJ databases">
        <title>Whole genome shotgun sequence of Actinoplanes siamensis NBRC 109076.</title>
        <authorList>
            <person name="Komaki H."/>
            <person name="Tamura T."/>
        </authorList>
    </citation>
    <scope>NUCLEOTIDE SEQUENCE</scope>
    <source>
        <strain evidence="1">NBRC 109076</strain>
    </source>
</reference>
<keyword evidence="2" id="KW-1185">Reference proteome</keyword>
<dbReference type="AlphaFoldDB" id="A0A919N5T6"/>
<comment type="caution">
    <text evidence="1">The sequence shown here is derived from an EMBL/GenBank/DDBJ whole genome shotgun (WGS) entry which is preliminary data.</text>
</comment>
<name>A0A919N5T6_9ACTN</name>
<accession>A0A919N5T6</accession>
<dbReference type="EMBL" id="BOMW01000023">
    <property type="protein sequence ID" value="GIF04969.1"/>
    <property type="molecule type" value="Genomic_DNA"/>
</dbReference>
<evidence type="ECO:0000313" key="1">
    <source>
        <dbReference type="EMBL" id="GIF04969.1"/>
    </source>
</evidence>
<gene>
    <name evidence="1" type="ORF">Asi03nite_25070</name>
</gene>
<proteinExistence type="predicted"/>